<dbReference type="SMART" id="SM00139">
    <property type="entry name" value="MyTH4"/>
    <property type="match status" value="1"/>
</dbReference>
<dbReference type="AlphaFoldDB" id="A0AAD9FNA9"/>
<accession>A0AAD9FNA9</accession>
<evidence type="ECO:0008006" key="7">
    <source>
        <dbReference type="Google" id="ProtNLM"/>
    </source>
</evidence>
<feature type="region of interest" description="Disordered" evidence="1">
    <location>
        <begin position="266"/>
        <end position="292"/>
    </location>
</feature>
<dbReference type="SMART" id="SM00324">
    <property type="entry name" value="RhoGAP"/>
    <property type="match status" value="1"/>
</dbReference>
<feature type="compositionally biased region" description="Low complexity" evidence="1">
    <location>
        <begin position="270"/>
        <end position="292"/>
    </location>
</feature>
<dbReference type="Pfam" id="PF00784">
    <property type="entry name" value="MyTH4"/>
    <property type="match status" value="1"/>
</dbReference>
<feature type="region of interest" description="Disordered" evidence="1">
    <location>
        <begin position="326"/>
        <end position="349"/>
    </location>
</feature>
<dbReference type="SUPFAM" id="SSF48350">
    <property type="entry name" value="GTPase activation domain, GAP"/>
    <property type="match status" value="1"/>
</dbReference>
<feature type="compositionally biased region" description="Polar residues" evidence="1">
    <location>
        <begin position="73"/>
        <end position="93"/>
    </location>
</feature>
<evidence type="ECO:0000256" key="1">
    <source>
        <dbReference type="SAM" id="MobiDB-lite"/>
    </source>
</evidence>
<dbReference type="PANTHER" id="PTHR45876:SF8">
    <property type="entry name" value="FI04035P"/>
    <property type="match status" value="1"/>
</dbReference>
<feature type="domain" description="MyTH4" evidence="4">
    <location>
        <begin position="544"/>
        <end position="723"/>
    </location>
</feature>
<feature type="compositionally biased region" description="Polar residues" evidence="1">
    <location>
        <begin position="37"/>
        <end position="54"/>
    </location>
</feature>
<protein>
    <recommendedName>
        <fullName evidence="7">Rho GTPase-activating protein 39</fullName>
    </recommendedName>
</protein>
<dbReference type="PROSITE" id="PS51016">
    <property type="entry name" value="MYTH4"/>
    <property type="match status" value="1"/>
</dbReference>
<dbReference type="Gene3D" id="2.20.70.10">
    <property type="match status" value="1"/>
</dbReference>
<dbReference type="GO" id="GO:0005737">
    <property type="term" value="C:cytoplasm"/>
    <property type="evidence" value="ECO:0007669"/>
    <property type="project" value="TreeGrafter"/>
</dbReference>
<dbReference type="CDD" id="cd00201">
    <property type="entry name" value="WW"/>
    <property type="match status" value="1"/>
</dbReference>
<gene>
    <name evidence="5" type="ORF">DB88DRAFT_493669</name>
</gene>
<sequence length="937" mass="103267">MTHPVLEVLDGGVTPDTTHTARATATGPISPAEGFGASTSSTAAPKDTSTSPSNEARAEGWETIPPEYETLRPSPSSLRDSEESTNSPNTHLVKQQEKQALKEAWAQQNLSPIAPSEKSLPTVEATHDRQPSPLFLGDRRISSTVSANESLGERVLPQGMDIREALEKCDDPALGWSLQFWVTIADPITQQVFFACPANGRCSWEPPIGAFVVPRSPEGEWWELTDTTRGDRSYYYNTSTGKTQWTRPGDGAFVIPLGLIQRNVLPPRTGSASRGSSSASLHSAQQAAKPGAALLASASTSHLPGPPSTPGSLPRVASSPRINLEEQSFVTSDHMPSLSSTPTRMYSSDPIPLVSGDPLTPEMLTPSPTLNVTRQNLPFAAHRARLSVVDEASGNETDQSDRSAPQNGWWGKKKNRVSSLVPNPRKGKQRAGPDNPRRPPLLSIDTGSIVHRHPILSVDVQKESQTPSQLSAQVILPQSEPTSPVFVDTVRTKRLSTGLHPLLPSALSSDIQNFQREDFASKYFATRRSGVLRFRVPLDRIMEWQKQPITAPLLVISKSLVKDALTTFKVIQHVMGDRGRPVENARPTVPASTSSQRDRSSGSEGWATEKVTILEEIRWMIQLAVTSGEMRDEIYSQLIKQLTRNPEHESVVLGFQLFCILVNAFTPSKNFEVFVKSFLAREGGLGTDGITVMARYCRNKLQSMVDKGERGRVLSLGEIEHASDAAFYPSVYGQKLEHTMQLQSRSFPSLKVPVILPFLAEGILSLGGLQSEGIFRVPGDNDSVSELKSRIDRGQYQLDHIDDPHVAASLFKLWLRELEEPLIPDSLYNAALRASLSTDECLGFVSRLPKIHRRVLLFVISFVQLFLSEEVVEQTKMTPQNLSLVLAPNILRTTSRDLETVYMNSSFESRFVLQLLLHLRPSEVDPGYVPVHRRVMR</sequence>
<feature type="region of interest" description="Disordered" evidence="1">
    <location>
        <begin position="1"/>
        <end position="135"/>
    </location>
</feature>
<organism evidence="5 6">
    <name type="scientific">Papiliotrema laurentii</name>
    <name type="common">Cryptococcus laurentii</name>
    <dbReference type="NCBI Taxonomy" id="5418"/>
    <lineage>
        <taxon>Eukaryota</taxon>
        <taxon>Fungi</taxon>
        <taxon>Dikarya</taxon>
        <taxon>Basidiomycota</taxon>
        <taxon>Agaricomycotina</taxon>
        <taxon>Tremellomycetes</taxon>
        <taxon>Tremellales</taxon>
        <taxon>Rhynchogastremaceae</taxon>
        <taxon>Papiliotrema</taxon>
    </lineage>
</organism>
<dbReference type="GO" id="GO:0007165">
    <property type="term" value="P:signal transduction"/>
    <property type="evidence" value="ECO:0007669"/>
    <property type="project" value="InterPro"/>
</dbReference>
<evidence type="ECO:0000259" key="2">
    <source>
        <dbReference type="PROSITE" id="PS50020"/>
    </source>
</evidence>
<evidence type="ECO:0000313" key="6">
    <source>
        <dbReference type="Proteomes" id="UP001182556"/>
    </source>
</evidence>
<feature type="region of interest" description="Disordered" evidence="1">
    <location>
        <begin position="298"/>
        <end position="317"/>
    </location>
</feature>
<dbReference type="PROSITE" id="PS01159">
    <property type="entry name" value="WW_DOMAIN_1"/>
    <property type="match status" value="1"/>
</dbReference>
<keyword evidence="6" id="KW-1185">Reference proteome</keyword>
<dbReference type="Pfam" id="PF00620">
    <property type="entry name" value="RhoGAP"/>
    <property type="match status" value="1"/>
</dbReference>
<dbReference type="Proteomes" id="UP001182556">
    <property type="component" value="Unassembled WGS sequence"/>
</dbReference>
<dbReference type="SUPFAM" id="SSF51045">
    <property type="entry name" value="WW domain"/>
    <property type="match status" value="1"/>
</dbReference>
<feature type="compositionally biased region" description="Polar residues" evidence="1">
    <location>
        <begin position="337"/>
        <end position="346"/>
    </location>
</feature>
<dbReference type="PROSITE" id="PS50020">
    <property type="entry name" value="WW_DOMAIN_2"/>
    <property type="match status" value="1"/>
</dbReference>
<evidence type="ECO:0000259" key="4">
    <source>
        <dbReference type="PROSITE" id="PS51016"/>
    </source>
</evidence>
<evidence type="ECO:0000259" key="3">
    <source>
        <dbReference type="PROSITE" id="PS50238"/>
    </source>
</evidence>
<dbReference type="GO" id="GO:0005096">
    <property type="term" value="F:GTPase activator activity"/>
    <property type="evidence" value="ECO:0007669"/>
    <property type="project" value="TreeGrafter"/>
</dbReference>
<dbReference type="EMBL" id="JAODAN010000007">
    <property type="protein sequence ID" value="KAK1923069.1"/>
    <property type="molecule type" value="Genomic_DNA"/>
</dbReference>
<dbReference type="InterPro" id="IPR001202">
    <property type="entry name" value="WW_dom"/>
</dbReference>
<feature type="region of interest" description="Disordered" evidence="1">
    <location>
        <begin position="391"/>
        <end position="444"/>
    </location>
</feature>
<feature type="domain" description="Rho-GAP" evidence="3">
    <location>
        <begin position="734"/>
        <end position="924"/>
    </location>
</feature>
<dbReference type="InterPro" id="IPR038185">
    <property type="entry name" value="MyTH4_dom_sf"/>
</dbReference>
<dbReference type="InterPro" id="IPR000198">
    <property type="entry name" value="RhoGAP_dom"/>
</dbReference>
<dbReference type="PANTHER" id="PTHR45876">
    <property type="entry name" value="FI04035P"/>
    <property type="match status" value="1"/>
</dbReference>
<name>A0AAD9FNA9_PAPLA</name>
<dbReference type="Gene3D" id="1.10.555.10">
    <property type="entry name" value="Rho GTPase activation protein"/>
    <property type="match status" value="1"/>
</dbReference>
<evidence type="ECO:0000313" key="5">
    <source>
        <dbReference type="EMBL" id="KAK1923069.1"/>
    </source>
</evidence>
<dbReference type="Gene3D" id="1.25.40.530">
    <property type="entry name" value="MyTH4 domain"/>
    <property type="match status" value="1"/>
</dbReference>
<dbReference type="InterPro" id="IPR000857">
    <property type="entry name" value="MyTH4_dom"/>
</dbReference>
<feature type="region of interest" description="Disordered" evidence="1">
    <location>
        <begin position="579"/>
        <end position="606"/>
    </location>
</feature>
<comment type="caution">
    <text evidence="5">The sequence shown here is derived from an EMBL/GenBank/DDBJ whole genome shotgun (WGS) entry which is preliminary data.</text>
</comment>
<reference evidence="5" key="1">
    <citation type="submission" date="2023-02" db="EMBL/GenBank/DDBJ databases">
        <title>Identification and recombinant expression of a fungal hydrolase from Papiliotrema laurentii that hydrolyzes apple cutin and clears colloidal polyester polyurethane.</title>
        <authorList>
            <consortium name="DOE Joint Genome Institute"/>
            <person name="Roman V.A."/>
            <person name="Bojanowski C."/>
            <person name="Crable B.R."/>
            <person name="Wagner D.N."/>
            <person name="Hung C.S."/>
            <person name="Nadeau L.J."/>
            <person name="Schratz L."/>
            <person name="Haridas S."/>
            <person name="Pangilinan J."/>
            <person name="Lipzen A."/>
            <person name="Na H."/>
            <person name="Yan M."/>
            <person name="Ng V."/>
            <person name="Grigoriev I.V."/>
            <person name="Spatafora J.W."/>
            <person name="Barlow D."/>
            <person name="Biffinger J."/>
            <person name="Kelley-Loughnane N."/>
            <person name="Varaljay V.A."/>
            <person name="Crookes-Goodson W.J."/>
        </authorList>
    </citation>
    <scope>NUCLEOTIDE SEQUENCE</scope>
    <source>
        <strain evidence="5">5307AH</strain>
    </source>
</reference>
<dbReference type="GO" id="GO:0005856">
    <property type="term" value="C:cytoskeleton"/>
    <property type="evidence" value="ECO:0007669"/>
    <property type="project" value="InterPro"/>
</dbReference>
<dbReference type="InterPro" id="IPR036020">
    <property type="entry name" value="WW_dom_sf"/>
</dbReference>
<dbReference type="InterPro" id="IPR008936">
    <property type="entry name" value="Rho_GTPase_activation_prot"/>
</dbReference>
<dbReference type="FunFam" id="1.10.555.10:FF:000045">
    <property type="entry name" value="RhoGAP domain containing protein"/>
    <property type="match status" value="1"/>
</dbReference>
<dbReference type="PROSITE" id="PS50238">
    <property type="entry name" value="RHOGAP"/>
    <property type="match status" value="1"/>
</dbReference>
<feature type="domain" description="WW" evidence="2">
    <location>
        <begin position="216"/>
        <end position="250"/>
    </location>
</feature>
<proteinExistence type="predicted"/>
<feature type="compositionally biased region" description="Polar residues" evidence="1">
    <location>
        <begin position="394"/>
        <end position="406"/>
    </location>
</feature>